<comment type="caution">
    <text evidence="2">The sequence shown here is derived from an EMBL/GenBank/DDBJ whole genome shotgun (WGS) entry which is preliminary data.</text>
</comment>
<sequence length="142" mass="15771">MEEKVVEDKGGVGGKEEEGGVTAATEGLRGQMVRRTRFDRQVFEVMFERVNGVFGCRTRNVFDNQIPHSHVRTSLQTLVCRTAFDEPFDRLIIPFSMYSIPLDASGFGVISSTPIPQHLLIPSSLPTIPPSASSTSEHFKEM</sequence>
<evidence type="ECO:0000256" key="1">
    <source>
        <dbReference type="SAM" id="MobiDB-lite"/>
    </source>
</evidence>
<reference evidence="2 3" key="1">
    <citation type="submission" date="2023-11" db="EMBL/GenBank/DDBJ databases">
        <title>Halocaridina rubra genome assembly.</title>
        <authorList>
            <person name="Smith C."/>
        </authorList>
    </citation>
    <scope>NUCLEOTIDE SEQUENCE [LARGE SCALE GENOMIC DNA]</scope>
    <source>
        <strain evidence="2">EP-1</strain>
        <tissue evidence="2">Whole</tissue>
    </source>
</reference>
<protein>
    <submittedName>
        <fullName evidence="2">Uncharacterized protein</fullName>
    </submittedName>
</protein>
<keyword evidence="3" id="KW-1185">Reference proteome</keyword>
<dbReference type="AlphaFoldDB" id="A0AAN8XMN6"/>
<feature type="region of interest" description="Disordered" evidence="1">
    <location>
        <begin position="1"/>
        <end position="24"/>
    </location>
</feature>
<evidence type="ECO:0000313" key="2">
    <source>
        <dbReference type="EMBL" id="KAK7082693.1"/>
    </source>
</evidence>
<name>A0AAN8XMN6_HALRR</name>
<feature type="compositionally biased region" description="Basic and acidic residues" evidence="1">
    <location>
        <begin position="1"/>
        <end position="18"/>
    </location>
</feature>
<organism evidence="2 3">
    <name type="scientific">Halocaridina rubra</name>
    <name type="common">Hawaiian red shrimp</name>
    <dbReference type="NCBI Taxonomy" id="373956"/>
    <lineage>
        <taxon>Eukaryota</taxon>
        <taxon>Metazoa</taxon>
        <taxon>Ecdysozoa</taxon>
        <taxon>Arthropoda</taxon>
        <taxon>Crustacea</taxon>
        <taxon>Multicrustacea</taxon>
        <taxon>Malacostraca</taxon>
        <taxon>Eumalacostraca</taxon>
        <taxon>Eucarida</taxon>
        <taxon>Decapoda</taxon>
        <taxon>Pleocyemata</taxon>
        <taxon>Caridea</taxon>
        <taxon>Atyoidea</taxon>
        <taxon>Atyidae</taxon>
        <taxon>Halocaridina</taxon>
    </lineage>
</organism>
<feature type="non-terminal residue" evidence="2">
    <location>
        <position position="142"/>
    </location>
</feature>
<gene>
    <name evidence="2" type="ORF">SK128_002558</name>
</gene>
<accession>A0AAN8XMN6</accession>
<dbReference type="EMBL" id="JAXCGZ010003917">
    <property type="protein sequence ID" value="KAK7082693.1"/>
    <property type="molecule type" value="Genomic_DNA"/>
</dbReference>
<proteinExistence type="predicted"/>
<evidence type="ECO:0000313" key="3">
    <source>
        <dbReference type="Proteomes" id="UP001381693"/>
    </source>
</evidence>
<dbReference type="Proteomes" id="UP001381693">
    <property type="component" value="Unassembled WGS sequence"/>
</dbReference>